<dbReference type="SUPFAM" id="SSF63867">
    <property type="entry name" value="MoeA C-terminal domain-like"/>
    <property type="match status" value="1"/>
</dbReference>
<dbReference type="UniPathway" id="UPA00344"/>
<dbReference type="InterPro" id="IPR036135">
    <property type="entry name" value="MoeA_linker/N_sf"/>
</dbReference>
<keyword evidence="14" id="KW-1185">Reference proteome</keyword>
<organism evidence="13 14">
    <name type="scientific">Solirubrobacter pauli</name>
    <dbReference type="NCBI Taxonomy" id="166793"/>
    <lineage>
        <taxon>Bacteria</taxon>
        <taxon>Bacillati</taxon>
        <taxon>Actinomycetota</taxon>
        <taxon>Thermoleophilia</taxon>
        <taxon>Solirubrobacterales</taxon>
        <taxon>Solirubrobacteraceae</taxon>
        <taxon>Solirubrobacter</taxon>
    </lineage>
</organism>
<sequence length="395" mass="40890">MKDFDEALALVLDGIEALEPETVPLPRAEGRVVAEEAHAAIDLPPFDRTAMDGFAVRAEDVHDGAQLTIVGDLAAGGDTLSIGPGQAARISTGAAIPDGADAILKVEDTTVAGDTVTAAASVRTGLHIRRRGEDVHAGDVLARPGDVLTVPRLSALASAGVATVSVPRTPRVALIVTGSELLPPGAPPEPGKIYESNSLVVTSLVRAAGGEVTQQPPIPDDFEATRAAIEEGLKADILIVSGGVSVGPHDHVKPAFEACGVEEVFWRVRIKPGKPLWFGRRGKTLVFGLPGNPLSAIVGTSIFVLPALRRLRGEANVQPRLVKGRLGEPAGPSDNRTTFLISKLVPDADGVLVAWPTERQGSHMTGALGESDGFAIAPHGSGSLPAGAEVDLLRL</sequence>
<comment type="similarity">
    <text evidence="4 11">Belongs to the MoeA family.</text>
</comment>
<dbReference type="EC" id="2.10.1.1" evidence="11"/>
<comment type="caution">
    <text evidence="13">The sequence shown here is derived from an EMBL/GenBank/DDBJ whole genome shotgun (WGS) entry which is preliminary data.</text>
</comment>
<reference evidence="13 14" key="1">
    <citation type="submission" date="2018-10" db="EMBL/GenBank/DDBJ databases">
        <title>Genomic Encyclopedia of Archaeal and Bacterial Type Strains, Phase II (KMG-II): from individual species to whole genera.</title>
        <authorList>
            <person name="Goeker M."/>
        </authorList>
    </citation>
    <scope>NUCLEOTIDE SEQUENCE [LARGE SCALE GENOMIC DNA]</scope>
    <source>
        <strain evidence="13 14">DSM 14954</strain>
    </source>
</reference>
<gene>
    <name evidence="13" type="ORF">C8N24_5415</name>
</gene>
<evidence type="ECO:0000313" key="13">
    <source>
        <dbReference type="EMBL" id="RKQ87394.1"/>
    </source>
</evidence>
<keyword evidence="5 11" id="KW-0500">Molybdenum</keyword>
<dbReference type="Gene3D" id="2.170.190.11">
    <property type="entry name" value="Molybdopterin biosynthesis moea protein, domain 3"/>
    <property type="match status" value="1"/>
</dbReference>
<name>A0A660L2F7_9ACTN</name>
<dbReference type="PANTHER" id="PTHR10192">
    <property type="entry name" value="MOLYBDOPTERIN BIOSYNTHESIS PROTEIN"/>
    <property type="match status" value="1"/>
</dbReference>
<dbReference type="GO" id="GO:0046872">
    <property type="term" value="F:metal ion binding"/>
    <property type="evidence" value="ECO:0007669"/>
    <property type="project" value="UniProtKB-UniRule"/>
</dbReference>
<proteinExistence type="inferred from homology"/>
<dbReference type="Gene3D" id="2.40.340.10">
    <property type="entry name" value="MoeA, C-terminal, domain IV"/>
    <property type="match status" value="1"/>
</dbReference>
<evidence type="ECO:0000256" key="9">
    <source>
        <dbReference type="ARBA" id="ARBA00023150"/>
    </source>
</evidence>
<dbReference type="InterPro" id="IPR001453">
    <property type="entry name" value="MoaB/Mog_dom"/>
</dbReference>
<dbReference type="SUPFAM" id="SSF53218">
    <property type="entry name" value="Molybdenum cofactor biosynthesis proteins"/>
    <property type="match status" value="1"/>
</dbReference>
<evidence type="ECO:0000256" key="4">
    <source>
        <dbReference type="ARBA" id="ARBA00010763"/>
    </source>
</evidence>
<keyword evidence="8 11" id="KW-0460">Magnesium</keyword>
<dbReference type="EMBL" id="RBIL01000002">
    <property type="protein sequence ID" value="RKQ87394.1"/>
    <property type="molecule type" value="Genomic_DNA"/>
</dbReference>
<keyword evidence="9 11" id="KW-0501">Molybdenum cofactor biosynthesis</keyword>
<dbReference type="SUPFAM" id="SSF63882">
    <property type="entry name" value="MoeA N-terminal region -like"/>
    <property type="match status" value="1"/>
</dbReference>
<dbReference type="InterPro" id="IPR036688">
    <property type="entry name" value="MoeA_C_domain_IV_sf"/>
</dbReference>
<evidence type="ECO:0000256" key="1">
    <source>
        <dbReference type="ARBA" id="ARBA00001946"/>
    </source>
</evidence>
<evidence type="ECO:0000256" key="8">
    <source>
        <dbReference type="ARBA" id="ARBA00022842"/>
    </source>
</evidence>
<dbReference type="AlphaFoldDB" id="A0A660L2F7"/>
<dbReference type="Pfam" id="PF03453">
    <property type="entry name" value="MoeA_N"/>
    <property type="match status" value="1"/>
</dbReference>
<dbReference type="RefSeq" id="WP_121255911.1">
    <property type="nucleotide sequence ID" value="NZ_RBIL01000002.1"/>
</dbReference>
<dbReference type="InterPro" id="IPR005110">
    <property type="entry name" value="MoeA_linker/N"/>
</dbReference>
<dbReference type="Proteomes" id="UP000278962">
    <property type="component" value="Unassembled WGS sequence"/>
</dbReference>
<dbReference type="InterPro" id="IPR005111">
    <property type="entry name" value="MoeA_C_domain_IV"/>
</dbReference>
<comment type="function">
    <text evidence="2 11">Catalyzes the insertion of molybdate into adenylated molybdopterin with the concomitant release of AMP.</text>
</comment>
<dbReference type="OrthoDB" id="9804758at2"/>
<accession>A0A660L2F7</accession>
<evidence type="ECO:0000256" key="2">
    <source>
        <dbReference type="ARBA" id="ARBA00002901"/>
    </source>
</evidence>
<dbReference type="InterPro" id="IPR038987">
    <property type="entry name" value="MoeA-like"/>
</dbReference>
<comment type="cofactor">
    <cofactor evidence="1 11">
        <name>Mg(2+)</name>
        <dbReference type="ChEBI" id="CHEBI:18420"/>
    </cofactor>
</comment>
<feature type="domain" description="MoaB/Mog" evidence="12">
    <location>
        <begin position="173"/>
        <end position="310"/>
    </location>
</feature>
<evidence type="ECO:0000256" key="10">
    <source>
        <dbReference type="ARBA" id="ARBA00047317"/>
    </source>
</evidence>
<dbReference type="CDD" id="cd00887">
    <property type="entry name" value="MoeA"/>
    <property type="match status" value="1"/>
</dbReference>
<evidence type="ECO:0000313" key="14">
    <source>
        <dbReference type="Proteomes" id="UP000278962"/>
    </source>
</evidence>
<evidence type="ECO:0000256" key="6">
    <source>
        <dbReference type="ARBA" id="ARBA00022679"/>
    </source>
</evidence>
<dbReference type="NCBIfam" id="TIGR00177">
    <property type="entry name" value="molyb_syn"/>
    <property type="match status" value="1"/>
</dbReference>
<evidence type="ECO:0000256" key="5">
    <source>
        <dbReference type="ARBA" id="ARBA00022505"/>
    </source>
</evidence>
<dbReference type="FunFam" id="3.40.980.10:FF:000004">
    <property type="entry name" value="Molybdopterin molybdenumtransferase"/>
    <property type="match status" value="1"/>
</dbReference>
<evidence type="ECO:0000256" key="11">
    <source>
        <dbReference type="RuleBase" id="RU365090"/>
    </source>
</evidence>
<keyword evidence="7 11" id="KW-0479">Metal-binding</keyword>
<evidence type="ECO:0000256" key="7">
    <source>
        <dbReference type="ARBA" id="ARBA00022723"/>
    </source>
</evidence>
<comment type="catalytic activity">
    <reaction evidence="10">
        <text>adenylyl-molybdopterin + molybdate = Mo-molybdopterin + AMP + H(+)</text>
        <dbReference type="Rhea" id="RHEA:35047"/>
        <dbReference type="ChEBI" id="CHEBI:15378"/>
        <dbReference type="ChEBI" id="CHEBI:36264"/>
        <dbReference type="ChEBI" id="CHEBI:62727"/>
        <dbReference type="ChEBI" id="CHEBI:71302"/>
        <dbReference type="ChEBI" id="CHEBI:456215"/>
        <dbReference type="EC" id="2.10.1.1"/>
    </reaction>
</comment>
<dbReference type="SMART" id="SM00852">
    <property type="entry name" value="MoCF_biosynth"/>
    <property type="match status" value="1"/>
</dbReference>
<dbReference type="GO" id="GO:0005829">
    <property type="term" value="C:cytosol"/>
    <property type="evidence" value="ECO:0007669"/>
    <property type="project" value="TreeGrafter"/>
</dbReference>
<dbReference type="Pfam" id="PF03454">
    <property type="entry name" value="MoeA_C"/>
    <property type="match status" value="1"/>
</dbReference>
<protein>
    <recommendedName>
        <fullName evidence="11">Molybdopterin molybdenumtransferase</fullName>
        <ecNumber evidence="11">2.10.1.1</ecNumber>
    </recommendedName>
</protein>
<evidence type="ECO:0000256" key="3">
    <source>
        <dbReference type="ARBA" id="ARBA00005046"/>
    </source>
</evidence>
<dbReference type="NCBIfam" id="NF045515">
    <property type="entry name" value="Glp_gephyrin"/>
    <property type="match status" value="1"/>
</dbReference>
<evidence type="ECO:0000259" key="12">
    <source>
        <dbReference type="SMART" id="SM00852"/>
    </source>
</evidence>
<dbReference type="Gene3D" id="3.90.105.10">
    <property type="entry name" value="Molybdopterin biosynthesis moea protein, domain 2"/>
    <property type="match status" value="1"/>
</dbReference>
<dbReference type="PANTHER" id="PTHR10192:SF5">
    <property type="entry name" value="GEPHYRIN"/>
    <property type="match status" value="1"/>
</dbReference>
<dbReference type="GO" id="GO:0006777">
    <property type="term" value="P:Mo-molybdopterin cofactor biosynthetic process"/>
    <property type="evidence" value="ECO:0007669"/>
    <property type="project" value="UniProtKB-UniRule"/>
</dbReference>
<dbReference type="GO" id="GO:0061599">
    <property type="term" value="F:molybdopterin molybdotransferase activity"/>
    <property type="evidence" value="ECO:0007669"/>
    <property type="project" value="UniProtKB-UniRule"/>
</dbReference>
<dbReference type="Gene3D" id="3.40.980.10">
    <property type="entry name" value="MoaB/Mog-like domain"/>
    <property type="match status" value="1"/>
</dbReference>
<comment type="pathway">
    <text evidence="3 11">Cofactor biosynthesis; molybdopterin biosynthesis.</text>
</comment>
<dbReference type="InterPro" id="IPR036425">
    <property type="entry name" value="MoaB/Mog-like_dom_sf"/>
</dbReference>
<keyword evidence="6 11" id="KW-0808">Transferase</keyword>
<dbReference type="Pfam" id="PF00994">
    <property type="entry name" value="MoCF_biosynth"/>
    <property type="match status" value="1"/>
</dbReference>